<feature type="domain" description="Ice-binding protein C-terminal" evidence="2">
    <location>
        <begin position="208"/>
        <end position="229"/>
    </location>
</feature>
<name>A0A517YRZ1_9BACT</name>
<feature type="signal peptide" evidence="1">
    <location>
        <begin position="1"/>
        <end position="24"/>
    </location>
</feature>
<dbReference type="Pfam" id="PF07589">
    <property type="entry name" value="PEP-CTERM"/>
    <property type="match status" value="1"/>
</dbReference>
<dbReference type="InterPro" id="IPR013424">
    <property type="entry name" value="Ice-binding_C"/>
</dbReference>
<dbReference type="RefSeq" id="WP_145075380.1">
    <property type="nucleotide sequence ID" value="NZ_CP036425.1"/>
</dbReference>
<protein>
    <recommendedName>
        <fullName evidence="2">Ice-binding protein C-terminal domain-containing protein</fullName>
    </recommendedName>
</protein>
<keyword evidence="4" id="KW-1185">Reference proteome</keyword>
<proteinExistence type="predicted"/>
<evidence type="ECO:0000313" key="3">
    <source>
        <dbReference type="EMBL" id="QDU32983.1"/>
    </source>
</evidence>
<dbReference type="AlphaFoldDB" id="A0A517YRZ1"/>
<evidence type="ECO:0000259" key="2">
    <source>
        <dbReference type="Pfam" id="PF07589"/>
    </source>
</evidence>
<keyword evidence="1" id="KW-0732">Signal</keyword>
<evidence type="ECO:0000313" key="4">
    <source>
        <dbReference type="Proteomes" id="UP000317369"/>
    </source>
</evidence>
<reference evidence="3 4" key="1">
    <citation type="submission" date="2019-02" db="EMBL/GenBank/DDBJ databases">
        <title>Deep-cultivation of Planctomycetes and their phenomic and genomic characterization uncovers novel biology.</title>
        <authorList>
            <person name="Wiegand S."/>
            <person name="Jogler M."/>
            <person name="Boedeker C."/>
            <person name="Pinto D."/>
            <person name="Vollmers J."/>
            <person name="Rivas-Marin E."/>
            <person name="Kohn T."/>
            <person name="Peeters S.H."/>
            <person name="Heuer A."/>
            <person name="Rast P."/>
            <person name="Oberbeckmann S."/>
            <person name="Bunk B."/>
            <person name="Jeske O."/>
            <person name="Meyerdierks A."/>
            <person name="Storesund J.E."/>
            <person name="Kallscheuer N."/>
            <person name="Luecker S."/>
            <person name="Lage O.M."/>
            <person name="Pohl T."/>
            <person name="Merkel B.J."/>
            <person name="Hornburger P."/>
            <person name="Mueller R.-W."/>
            <person name="Bruemmer F."/>
            <person name="Labrenz M."/>
            <person name="Spormann A.M."/>
            <person name="Op den Camp H."/>
            <person name="Overmann J."/>
            <person name="Amann R."/>
            <person name="Jetten M.S.M."/>
            <person name="Mascher T."/>
            <person name="Medema M.H."/>
            <person name="Devos D.P."/>
            <person name="Kaster A.-K."/>
            <person name="Ovreas L."/>
            <person name="Rohde M."/>
            <person name="Galperin M.Y."/>
            <person name="Jogler C."/>
        </authorList>
    </citation>
    <scope>NUCLEOTIDE SEQUENCE [LARGE SCALE GENOMIC DNA]</scope>
    <source>
        <strain evidence="3 4">KS4</strain>
    </source>
</reference>
<sequence length="230" mass="25053" precursor="true">MLHKQLAMCALLACGFGIGTSADATVYRATFGEIDDVDDYDASDGFDYGAITGGEVIFTISDNLQLESNGILQDGSDTFYSGITFNHVTFTKADGDSVIALNSDVELELWDRLPGENGGWNYITFESDINSEGFTLELRTNSTHANHGNIFNLGTPNPNSLIDGKLLTFADEAERDSIYHTPYFQFYGTGLMLPNGDIEMLLKSLQIVPEPSSMVLIGLGGLALIRRKRA</sequence>
<gene>
    <name evidence="3" type="ORF">KS4_10220</name>
</gene>
<feature type="chain" id="PRO_5021784658" description="Ice-binding protein C-terminal domain-containing protein" evidence="1">
    <location>
        <begin position="25"/>
        <end position="230"/>
    </location>
</feature>
<dbReference type="KEGG" id="pcor:KS4_10220"/>
<dbReference type="Proteomes" id="UP000317369">
    <property type="component" value="Chromosome"/>
</dbReference>
<organism evidence="3 4">
    <name type="scientific">Poriferisphaera corsica</name>
    <dbReference type="NCBI Taxonomy" id="2528020"/>
    <lineage>
        <taxon>Bacteria</taxon>
        <taxon>Pseudomonadati</taxon>
        <taxon>Planctomycetota</taxon>
        <taxon>Phycisphaerae</taxon>
        <taxon>Phycisphaerales</taxon>
        <taxon>Phycisphaeraceae</taxon>
        <taxon>Poriferisphaera</taxon>
    </lineage>
</organism>
<accession>A0A517YRZ1</accession>
<evidence type="ECO:0000256" key="1">
    <source>
        <dbReference type="SAM" id="SignalP"/>
    </source>
</evidence>
<dbReference type="NCBIfam" id="TIGR02595">
    <property type="entry name" value="PEP_CTERM"/>
    <property type="match status" value="1"/>
</dbReference>
<dbReference type="EMBL" id="CP036425">
    <property type="protein sequence ID" value="QDU32983.1"/>
    <property type="molecule type" value="Genomic_DNA"/>
</dbReference>